<gene>
    <name evidence="6" type="ORF">FO059_00265</name>
</gene>
<keyword evidence="7" id="KW-1185">Reference proteome</keyword>
<organism evidence="6 7">
    <name type="scientific">Tomitella fengzijianii</name>
    <dbReference type="NCBI Taxonomy" id="2597660"/>
    <lineage>
        <taxon>Bacteria</taxon>
        <taxon>Bacillati</taxon>
        <taxon>Actinomycetota</taxon>
        <taxon>Actinomycetes</taxon>
        <taxon>Mycobacteriales</taxon>
        <taxon>Tomitella</taxon>
    </lineage>
</organism>
<keyword evidence="1" id="KW-0805">Transcription regulation</keyword>
<dbReference type="InterPro" id="IPR050204">
    <property type="entry name" value="AraC_XylS_family_regulators"/>
</dbReference>
<feature type="region of interest" description="Disordered" evidence="4">
    <location>
        <begin position="1"/>
        <end position="65"/>
    </location>
</feature>
<dbReference type="PROSITE" id="PS01124">
    <property type="entry name" value="HTH_ARAC_FAMILY_2"/>
    <property type="match status" value="1"/>
</dbReference>
<reference evidence="6 7" key="2">
    <citation type="submission" date="2019-07" db="EMBL/GenBank/DDBJ databases">
        <authorList>
            <person name="Huang Y."/>
        </authorList>
    </citation>
    <scope>NUCLEOTIDE SEQUENCE [LARGE SCALE GENOMIC DNA]</scope>
    <source>
        <strain evidence="6 7">HY188</strain>
    </source>
</reference>
<dbReference type="InterPro" id="IPR018060">
    <property type="entry name" value="HTH_AraC"/>
</dbReference>
<evidence type="ECO:0000256" key="1">
    <source>
        <dbReference type="ARBA" id="ARBA00023015"/>
    </source>
</evidence>
<evidence type="ECO:0000313" key="6">
    <source>
        <dbReference type="EMBL" id="QDQ96058.1"/>
    </source>
</evidence>
<evidence type="ECO:0000313" key="7">
    <source>
        <dbReference type="Proteomes" id="UP000317344"/>
    </source>
</evidence>
<dbReference type="OrthoDB" id="5295226at2"/>
<dbReference type="PROSITE" id="PS00041">
    <property type="entry name" value="HTH_ARAC_FAMILY_1"/>
    <property type="match status" value="1"/>
</dbReference>
<feature type="compositionally biased region" description="Basic residues" evidence="4">
    <location>
        <begin position="168"/>
        <end position="187"/>
    </location>
</feature>
<dbReference type="AlphaFoldDB" id="A0A516WYY8"/>
<dbReference type="InterPro" id="IPR018062">
    <property type="entry name" value="HTH_AraC-typ_CS"/>
</dbReference>
<accession>A0A516WYY8</accession>
<dbReference type="KEGG" id="toy:FO059_00265"/>
<dbReference type="Gene3D" id="1.10.10.60">
    <property type="entry name" value="Homeodomain-like"/>
    <property type="match status" value="1"/>
</dbReference>
<evidence type="ECO:0000259" key="5">
    <source>
        <dbReference type="PROSITE" id="PS01124"/>
    </source>
</evidence>
<proteinExistence type="predicted"/>
<dbReference type="EMBL" id="CP041765">
    <property type="protein sequence ID" value="QDQ96058.1"/>
    <property type="molecule type" value="Genomic_DNA"/>
</dbReference>
<protein>
    <submittedName>
        <fullName evidence="6">Helix-turn-helix transcriptional regulator</fullName>
    </submittedName>
</protein>
<dbReference type="GO" id="GO:0043565">
    <property type="term" value="F:sequence-specific DNA binding"/>
    <property type="evidence" value="ECO:0007669"/>
    <property type="project" value="InterPro"/>
</dbReference>
<feature type="compositionally biased region" description="Gly residues" evidence="4">
    <location>
        <begin position="152"/>
        <end position="167"/>
    </location>
</feature>
<feature type="compositionally biased region" description="Low complexity" evidence="4">
    <location>
        <begin position="17"/>
        <end position="30"/>
    </location>
</feature>
<keyword evidence="3" id="KW-0804">Transcription</keyword>
<dbReference type="GO" id="GO:0003700">
    <property type="term" value="F:DNA-binding transcription factor activity"/>
    <property type="evidence" value="ECO:0007669"/>
    <property type="project" value="InterPro"/>
</dbReference>
<evidence type="ECO:0000256" key="3">
    <source>
        <dbReference type="ARBA" id="ARBA00023163"/>
    </source>
</evidence>
<feature type="region of interest" description="Disordered" evidence="4">
    <location>
        <begin position="103"/>
        <end position="187"/>
    </location>
</feature>
<sequence length="485" mass="50717">MPRMPPTPTASSPPVWPRSCSTTRPCSPTSRVRRRAGAAGSRKRDPPARGSIVVTRAGGGRDAYPTLWASNAGCRRTDQHGAGTGSAVGGHGLRGIRNRAGRFGDGSVAAPSRHAVRGHRHRAGGRGVPPGPPRGGGGGECDQLRGIPRAGADGGAGEPGDRTGGGGGHRRPGSAGVRRRPAAFGRRRREAMTAVVLTEPGATVVDAADSPAAHATIGWTTMDAVSTSPPVQPARTVWLWAGHAAYLGPPFQLGVHSTPLHCFALGVDGRFSVATAGDGARTCRSALIPARTPHRIAPGDGRMLFFYTDPRSVHADRLRAAMRDRSGAVATTHRAEDRLLDALSGDVDPGRLCRVLLGGDAPDTVDHRVRQAMNRILEEPAADLSAARLAADAGLSTSRFLHVFSAGAGTSLRRYRLWARLLAVAAAIEEGSDLTDAALGAGFASPSHFSDTFRAMFGLTASALLAHGTTIIPVDRRRVRDRPWT</sequence>
<feature type="domain" description="HTH araC/xylS-type" evidence="5">
    <location>
        <begin position="367"/>
        <end position="467"/>
    </location>
</feature>
<dbReference type="SMART" id="SM00342">
    <property type="entry name" value="HTH_ARAC"/>
    <property type="match status" value="1"/>
</dbReference>
<dbReference type="Pfam" id="PF12833">
    <property type="entry name" value="HTH_18"/>
    <property type="match status" value="1"/>
</dbReference>
<dbReference type="Proteomes" id="UP000317344">
    <property type="component" value="Chromosome"/>
</dbReference>
<evidence type="ECO:0000256" key="2">
    <source>
        <dbReference type="ARBA" id="ARBA00023125"/>
    </source>
</evidence>
<dbReference type="InterPro" id="IPR009057">
    <property type="entry name" value="Homeodomain-like_sf"/>
</dbReference>
<keyword evidence="2" id="KW-0238">DNA-binding</keyword>
<feature type="compositionally biased region" description="Basic residues" evidence="4">
    <location>
        <begin position="114"/>
        <end position="124"/>
    </location>
</feature>
<evidence type="ECO:0000256" key="4">
    <source>
        <dbReference type="SAM" id="MobiDB-lite"/>
    </source>
</evidence>
<dbReference type="SUPFAM" id="SSF46689">
    <property type="entry name" value="Homeodomain-like"/>
    <property type="match status" value="1"/>
</dbReference>
<reference evidence="6 7" key="1">
    <citation type="submission" date="2019-07" db="EMBL/GenBank/DDBJ databases">
        <title>Tomitella cavernea sp. nov., an actinomycete isolated from soil.</title>
        <authorList>
            <person name="Cheng J."/>
        </authorList>
    </citation>
    <scope>NUCLEOTIDE SEQUENCE [LARGE SCALE GENOMIC DNA]</scope>
    <source>
        <strain evidence="6 7">HY188</strain>
    </source>
</reference>
<dbReference type="PANTHER" id="PTHR46796">
    <property type="entry name" value="HTH-TYPE TRANSCRIPTIONAL ACTIVATOR RHAS-RELATED"/>
    <property type="match status" value="1"/>
</dbReference>
<name>A0A516WYY8_9ACTN</name>